<dbReference type="Gene3D" id="3.60.21.10">
    <property type="match status" value="1"/>
</dbReference>
<gene>
    <name evidence="1" type="ORF">Q604_UNBC17257G0001</name>
</gene>
<dbReference type="GO" id="GO:0004527">
    <property type="term" value="F:exonuclease activity"/>
    <property type="evidence" value="ECO:0007669"/>
    <property type="project" value="UniProtKB-KW"/>
</dbReference>
<evidence type="ECO:0000313" key="1">
    <source>
        <dbReference type="EMBL" id="ETJ26739.1"/>
    </source>
</evidence>
<reference evidence="1" key="1">
    <citation type="submission" date="2013-12" db="EMBL/GenBank/DDBJ databases">
        <title>A Varibaculum cambriense genome reconstructed from a premature infant gut community with otherwise low bacterial novelty that shifts toward anaerobic metabolism during the third week of life.</title>
        <authorList>
            <person name="Brown C.T."/>
            <person name="Sharon I."/>
            <person name="Thomas B.C."/>
            <person name="Castelle C.J."/>
            <person name="Morowitz M.J."/>
            <person name="Banfield J.F."/>
        </authorList>
    </citation>
    <scope>NUCLEOTIDE SEQUENCE</scope>
</reference>
<keyword evidence="1" id="KW-0378">Hydrolase</keyword>
<sequence length="106" mass="11685">DYKVPLFVVSGNHDGAERLEVGRSMLSQSGIHIWGSPHHALKPFEFEGTDGKVAICPMPFSEPRRIGEALFADVESTNTETTNIEIADIVTPCYEQNCESALNLHN</sequence>
<dbReference type="InterPro" id="IPR029052">
    <property type="entry name" value="Metallo-depent_PP-like"/>
</dbReference>
<comment type="caution">
    <text evidence="1">The sequence shown here is derived from an EMBL/GenBank/DDBJ whole genome shotgun (WGS) entry which is preliminary data.</text>
</comment>
<dbReference type="AlphaFoldDB" id="W1XD67"/>
<dbReference type="EMBL" id="AZMM01017257">
    <property type="protein sequence ID" value="ETJ26739.1"/>
    <property type="molecule type" value="Genomic_DNA"/>
</dbReference>
<dbReference type="SUPFAM" id="SSF56300">
    <property type="entry name" value="Metallo-dependent phosphatases"/>
    <property type="match status" value="1"/>
</dbReference>
<protein>
    <submittedName>
        <fullName evidence="1">Exonuclease SbcCD, D subunit</fullName>
    </submittedName>
</protein>
<feature type="non-terminal residue" evidence="1">
    <location>
        <position position="1"/>
    </location>
</feature>
<organism evidence="1">
    <name type="scientific">human gut metagenome</name>
    <dbReference type="NCBI Taxonomy" id="408170"/>
    <lineage>
        <taxon>unclassified sequences</taxon>
        <taxon>metagenomes</taxon>
        <taxon>organismal metagenomes</taxon>
    </lineage>
</organism>
<keyword evidence="1" id="KW-0269">Exonuclease</keyword>
<accession>W1XD67</accession>
<keyword evidence="1" id="KW-0540">Nuclease</keyword>
<feature type="non-terminal residue" evidence="1">
    <location>
        <position position="106"/>
    </location>
</feature>
<proteinExistence type="predicted"/>
<name>W1XD67_9ZZZZ</name>